<keyword evidence="3" id="KW-1185">Reference proteome</keyword>
<evidence type="ECO:0000313" key="2">
    <source>
        <dbReference type="EMBL" id="MCD1293541.1"/>
    </source>
</evidence>
<organism evidence="2 3">
    <name type="scientific">Methanooceanicella nereidis</name>
    <dbReference type="NCBI Taxonomy" id="2052831"/>
    <lineage>
        <taxon>Archaea</taxon>
        <taxon>Methanobacteriati</taxon>
        <taxon>Methanobacteriota</taxon>
        <taxon>Stenosarchaea group</taxon>
        <taxon>Methanomicrobia</taxon>
        <taxon>Methanocellales</taxon>
        <taxon>Methanocellaceae</taxon>
        <taxon>Methanooceanicella</taxon>
    </lineage>
</organism>
<name>A0AAP2RAX5_9EURY</name>
<keyword evidence="1" id="KW-0812">Transmembrane</keyword>
<sequence>MEAGPDMTVACAGGPGHTSAIQTCDGGYLLTGVSSGGSSRYAYLIVIDRDGKEVSMTSCDNVPYAPNAAMIDPDDAGQKVKNGNMMLFVVGCLVTLAGSLCACYMMFRIEKK</sequence>
<comment type="caution">
    <text evidence="2">The sequence shown here is derived from an EMBL/GenBank/DDBJ whole genome shotgun (WGS) entry which is preliminary data.</text>
</comment>
<dbReference type="AlphaFoldDB" id="A0AAP2RAX5"/>
<feature type="transmembrane region" description="Helical" evidence="1">
    <location>
        <begin position="85"/>
        <end position="107"/>
    </location>
</feature>
<evidence type="ECO:0000256" key="1">
    <source>
        <dbReference type="SAM" id="Phobius"/>
    </source>
</evidence>
<evidence type="ECO:0000313" key="3">
    <source>
        <dbReference type="Proteomes" id="UP001320159"/>
    </source>
</evidence>
<dbReference type="EMBL" id="PGCK01000001">
    <property type="protein sequence ID" value="MCD1293541.1"/>
    <property type="molecule type" value="Genomic_DNA"/>
</dbReference>
<dbReference type="Proteomes" id="UP001320159">
    <property type="component" value="Unassembled WGS sequence"/>
</dbReference>
<proteinExistence type="predicted"/>
<keyword evidence="1" id="KW-1133">Transmembrane helix</keyword>
<gene>
    <name evidence="2" type="ORF">CUJ83_00835</name>
</gene>
<protein>
    <submittedName>
        <fullName evidence="2">Uncharacterized protein</fullName>
    </submittedName>
</protein>
<accession>A0AAP2RAX5</accession>
<reference evidence="2 3" key="1">
    <citation type="submission" date="2017-11" db="EMBL/GenBank/DDBJ databases">
        <title>Isolation and Characterization of Family Methanocellaceae Species from Potential Methane Hydrate Area Offshore Southwestern Taiwan.</title>
        <authorList>
            <person name="Zhang W.-L."/>
            <person name="Chen W.-C."/>
            <person name="Lai M.-C."/>
            <person name="Chen S.-C."/>
        </authorList>
    </citation>
    <scope>NUCLEOTIDE SEQUENCE [LARGE SCALE GENOMIC DNA]</scope>
    <source>
        <strain evidence="2 3">CWC-04</strain>
    </source>
</reference>
<keyword evidence="1" id="KW-0472">Membrane</keyword>